<keyword evidence="1" id="KW-0812">Transmembrane</keyword>
<sequence>MPCPDKYLGHWICVFILFMTAFFAYFFKKDYPEILHSRYIPAVMTVRSIEVVPRYCCDPDCACEGIQGLVLPSCESLQTMAESFSPMACSANSSQCPPSGAAAGCNNGRNYHSCDSYGCSYDSCSGSKINQQLCQLECDICYTVSYTLEFQDRHKRSWNATFSPFFGFNINDANSFKAGHPINSTIVAYYKPSNPSIVLFTINFRARNWGILVIFALPLFIATAVLTQYALADFLKMCSPALVHIDTQLNIALWIGIIWPFIILLPILMKGYVKPSGKTILKVLIPLITAIGWLPLVFYRLQKLEWSKIGSTVLAFTFLLLPLGVLLPCMLVLVHSSTASMSIGIVVGALLLVLTAFMTASWRQILTFRIYW</sequence>
<feature type="transmembrane region" description="Helical" evidence="1">
    <location>
        <begin position="251"/>
        <end position="268"/>
    </location>
</feature>
<dbReference type="EMBL" id="CM035408">
    <property type="protein sequence ID" value="KAH7441611.1"/>
    <property type="molecule type" value="Genomic_DNA"/>
</dbReference>
<name>A0A8T2UZF6_CERRI</name>
<evidence type="ECO:0000256" key="1">
    <source>
        <dbReference type="SAM" id="Phobius"/>
    </source>
</evidence>
<keyword evidence="1" id="KW-0472">Membrane</keyword>
<feature type="transmembrane region" description="Helical" evidence="1">
    <location>
        <begin position="209"/>
        <end position="231"/>
    </location>
</feature>
<keyword evidence="1" id="KW-1133">Transmembrane helix</keyword>
<dbReference type="AlphaFoldDB" id="A0A8T2UZF6"/>
<evidence type="ECO:0000313" key="2">
    <source>
        <dbReference type="EMBL" id="KAH7441611.1"/>
    </source>
</evidence>
<keyword evidence="3" id="KW-1185">Reference proteome</keyword>
<proteinExistence type="predicted"/>
<organism evidence="2 3">
    <name type="scientific">Ceratopteris richardii</name>
    <name type="common">Triangle waterfern</name>
    <dbReference type="NCBI Taxonomy" id="49495"/>
    <lineage>
        <taxon>Eukaryota</taxon>
        <taxon>Viridiplantae</taxon>
        <taxon>Streptophyta</taxon>
        <taxon>Embryophyta</taxon>
        <taxon>Tracheophyta</taxon>
        <taxon>Polypodiopsida</taxon>
        <taxon>Polypodiidae</taxon>
        <taxon>Polypodiales</taxon>
        <taxon>Pteridineae</taxon>
        <taxon>Pteridaceae</taxon>
        <taxon>Parkerioideae</taxon>
        <taxon>Ceratopteris</taxon>
    </lineage>
</organism>
<dbReference type="OrthoDB" id="1928631at2759"/>
<feature type="transmembrane region" description="Helical" evidence="1">
    <location>
        <begin position="341"/>
        <end position="362"/>
    </location>
</feature>
<reference evidence="2" key="1">
    <citation type="submission" date="2021-08" db="EMBL/GenBank/DDBJ databases">
        <title>WGS assembly of Ceratopteris richardii.</title>
        <authorList>
            <person name="Marchant D.B."/>
            <person name="Chen G."/>
            <person name="Jenkins J."/>
            <person name="Shu S."/>
            <person name="Leebens-Mack J."/>
            <person name="Grimwood J."/>
            <person name="Schmutz J."/>
            <person name="Soltis P."/>
            <person name="Soltis D."/>
            <person name="Chen Z.-H."/>
        </authorList>
    </citation>
    <scope>NUCLEOTIDE SEQUENCE</scope>
    <source>
        <strain evidence="2">Whitten #5841</strain>
        <tissue evidence="2">Leaf</tissue>
    </source>
</reference>
<feature type="transmembrane region" description="Helical" evidence="1">
    <location>
        <begin position="313"/>
        <end position="334"/>
    </location>
</feature>
<feature type="transmembrane region" description="Helical" evidence="1">
    <location>
        <begin position="6"/>
        <end position="27"/>
    </location>
</feature>
<protein>
    <submittedName>
        <fullName evidence="2">Uncharacterized protein</fullName>
    </submittedName>
</protein>
<comment type="caution">
    <text evidence="2">The sequence shown here is derived from an EMBL/GenBank/DDBJ whole genome shotgun (WGS) entry which is preliminary data.</text>
</comment>
<evidence type="ECO:0000313" key="3">
    <source>
        <dbReference type="Proteomes" id="UP000825935"/>
    </source>
</evidence>
<feature type="transmembrane region" description="Helical" evidence="1">
    <location>
        <begin position="280"/>
        <end position="301"/>
    </location>
</feature>
<accession>A0A8T2UZF6</accession>
<dbReference type="Proteomes" id="UP000825935">
    <property type="component" value="Chromosome 3"/>
</dbReference>
<gene>
    <name evidence="2" type="ORF">KP509_03G045700</name>
</gene>